<keyword evidence="5" id="KW-1185">Reference proteome</keyword>
<evidence type="ECO:0000313" key="4">
    <source>
        <dbReference type="EMBL" id="KAI7730696.1"/>
    </source>
</evidence>
<dbReference type="FunFam" id="3.40.50.2000:FF:000060">
    <property type="entry name" value="Glycosyltransferase"/>
    <property type="match status" value="1"/>
</dbReference>
<dbReference type="Gene3D" id="3.40.50.2000">
    <property type="entry name" value="Glycogen Phosphorylase B"/>
    <property type="match status" value="2"/>
</dbReference>
<dbReference type="AlphaFoldDB" id="A0AAD5BW37"/>
<evidence type="ECO:0000313" key="5">
    <source>
        <dbReference type="Proteomes" id="UP001206925"/>
    </source>
</evidence>
<proteinExistence type="inferred from homology"/>
<dbReference type="CDD" id="cd03784">
    <property type="entry name" value="GT1_Gtf-like"/>
    <property type="match status" value="1"/>
</dbReference>
<dbReference type="PANTHER" id="PTHR48047">
    <property type="entry name" value="GLYCOSYLTRANSFERASE"/>
    <property type="match status" value="1"/>
</dbReference>
<evidence type="ECO:0000256" key="2">
    <source>
        <dbReference type="ARBA" id="ARBA00022676"/>
    </source>
</evidence>
<protein>
    <submittedName>
        <fullName evidence="4">Uncharacterized protein</fullName>
    </submittedName>
</protein>
<keyword evidence="2" id="KW-0328">Glycosyltransferase</keyword>
<dbReference type="EMBL" id="JAMZMK010010681">
    <property type="protein sequence ID" value="KAI7730696.1"/>
    <property type="molecule type" value="Genomic_DNA"/>
</dbReference>
<evidence type="ECO:0000256" key="1">
    <source>
        <dbReference type="ARBA" id="ARBA00009995"/>
    </source>
</evidence>
<dbReference type="SUPFAM" id="SSF53756">
    <property type="entry name" value="UDP-Glycosyltransferase/glycogen phosphorylase"/>
    <property type="match status" value="1"/>
</dbReference>
<dbReference type="Proteomes" id="UP001206925">
    <property type="component" value="Unassembled WGS sequence"/>
</dbReference>
<dbReference type="Pfam" id="PF00201">
    <property type="entry name" value="UDPGT"/>
    <property type="match status" value="1"/>
</dbReference>
<dbReference type="GO" id="GO:0016138">
    <property type="term" value="P:glycoside biosynthetic process"/>
    <property type="evidence" value="ECO:0007669"/>
    <property type="project" value="UniProtKB-ARBA"/>
</dbReference>
<dbReference type="PANTHER" id="PTHR48047:SF28">
    <property type="entry name" value="F11M15.8 PROTEIN"/>
    <property type="match status" value="1"/>
</dbReference>
<sequence length="357" mass="38921">MQWFSAHINPPVALISDFFLGWTQHLADQLDIPRICFYSSGAFLSAVLDHCCHNMSLVRPQEMTVFSELPNSPTFAWEHLPSLLRVGNESDPEWKVAVDGNIANRSSWGWVVNTFDALEGEYLEYLRKLLGHGRVFGVGPVSLLGGSDPMTRGHSGHGSDFDVVGWLDGKGDGCVVYVCFGSQKFLTNDQLEGLVNGLEDSGVSYVLVVKAEQGSLVRAGSGRGVVIKGWAPQVEILNHLAVGGFLSHCGWNSVLEAILAGVMILAWPMEADQYIDARLLVEDHGIAVRVCEGPNTVPDSARLARIIAESMSGDRVEKLKSKEMKNKAIEAVKGGSSSMDLERLVKELSNFKPKIKG</sequence>
<dbReference type="GO" id="GO:0035251">
    <property type="term" value="F:UDP-glucosyltransferase activity"/>
    <property type="evidence" value="ECO:0007669"/>
    <property type="project" value="TreeGrafter"/>
</dbReference>
<reference evidence="4" key="1">
    <citation type="submission" date="2022-06" db="EMBL/GenBank/DDBJ databases">
        <title>Uncovering the hologenomic basis of an extraordinary plant invasion.</title>
        <authorList>
            <person name="Bieker V.C."/>
            <person name="Martin M.D."/>
            <person name="Gilbert T."/>
            <person name="Hodgins K."/>
            <person name="Battlay P."/>
            <person name="Petersen B."/>
            <person name="Wilson J."/>
        </authorList>
    </citation>
    <scope>NUCLEOTIDE SEQUENCE</scope>
    <source>
        <strain evidence="4">AA19_3_7</strain>
        <tissue evidence="4">Leaf</tissue>
    </source>
</reference>
<evidence type="ECO:0000256" key="3">
    <source>
        <dbReference type="ARBA" id="ARBA00022679"/>
    </source>
</evidence>
<organism evidence="4 5">
    <name type="scientific">Ambrosia artemisiifolia</name>
    <name type="common">Common ragweed</name>
    <dbReference type="NCBI Taxonomy" id="4212"/>
    <lineage>
        <taxon>Eukaryota</taxon>
        <taxon>Viridiplantae</taxon>
        <taxon>Streptophyta</taxon>
        <taxon>Embryophyta</taxon>
        <taxon>Tracheophyta</taxon>
        <taxon>Spermatophyta</taxon>
        <taxon>Magnoliopsida</taxon>
        <taxon>eudicotyledons</taxon>
        <taxon>Gunneridae</taxon>
        <taxon>Pentapetalae</taxon>
        <taxon>asterids</taxon>
        <taxon>campanulids</taxon>
        <taxon>Asterales</taxon>
        <taxon>Asteraceae</taxon>
        <taxon>Asteroideae</taxon>
        <taxon>Heliantheae alliance</taxon>
        <taxon>Heliantheae</taxon>
        <taxon>Ambrosia</taxon>
    </lineage>
</organism>
<comment type="caution">
    <text evidence="4">The sequence shown here is derived from an EMBL/GenBank/DDBJ whole genome shotgun (WGS) entry which is preliminary data.</text>
</comment>
<dbReference type="InterPro" id="IPR002213">
    <property type="entry name" value="UDP_glucos_trans"/>
</dbReference>
<name>A0AAD5BW37_AMBAR</name>
<comment type="similarity">
    <text evidence="1">Belongs to the UDP-glycosyltransferase family.</text>
</comment>
<keyword evidence="3" id="KW-0808">Transferase</keyword>
<gene>
    <name evidence="4" type="ORF">M8C21_032305</name>
</gene>
<accession>A0AAD5BW37</accession>